<gene>
    <name evidence="3" type="primary">LOC106118523</name>
</gene>
<keyword evidence="2" id="KW-1133">Transmembrane helix</keyword>
<feature type="transmembrane region" description="Helical" evidence="2">
    <location>
        <begin position="20"/>
        <end position="43"/>
    </location>
</feature>
<organism evidence="3">
    <name type="scientific">Papilio xuthus</name>
    <name type="common">Asian swallowtail butterfly</name>
    <dbReference type="NCBI Taxonomy" id="66420"/>
    <lineage>
        <taxon>Eukaryota</taxon>
        <taxon>Metazoa</taxon>
        <taxon>Ecdysozoa</taxon>
        <taxon>Arthropoda</taxon>
        <taxon>Hexapoda</taxon>
        <taxon>Insecta</taxon>
        <taxon>Pterygota</taxon>
        <taxon>Neoptera</taxon>
        <taxon>Endopterygota</taxon>
        <taxon>Lepidoptera</taxon>
        <taxon>Glossata</taxon>
        <taxon>Ditrysia</taxon>
        <taxon>Papilionoidea</taxon>
        <taxon>Papilionidae</taxon>
        <taxon>Papilioninae</taxon>
        <taxon>Papilio</taxon>
    </lineage>
</organism>
<sequence>MGVPGSYGAGATKIPSHVAYYVAMAGILLLLICVCCYFIFFCLRRIKELSHHEFQEVRSVRPPPPPQLDPPPLSPTAYPVQPGVRESATAMARLCRALPQDTVFPASPGTPARGHSAFSPTSPVPLLASPPRLPVSPTSPNRRVFAYYTSPRRSISPTSPNRRSDGYYISRRGPLSPTSPRRGPLSPTSPSRRHPLSPTSPRGRGQHRAATVPARRVRSPHKPPAIVLSPATDTCNTLPALTVIPLR</sequence>
<feature type="compositionally biased region" description="Low complexity" evidence="1">
    <location>
        <begin position="150"/>
        <end position="161"/>
    </location>
</feature>
<dbReference type="AlphaFoldDB" id="A0AAJ6ZAX0"/>
<evidence type="ECO:0000256" key="2">
    <source>
        <dbReference type="SAM" id="Phobius"/>
    </source>
</evidence>
<keyword evidence="2" id="KW-0812">Transmembrane</keyword>
<evidence type="ECO:0000313" key="3">
    <source>
        <dbReference type="RefSeq" id="XP_013168636.1"/>
    </source>
</evidence>
<dbReference type="RefSeq" id="XP_013168636.1">
    <property type="nucleotide sequence ID" value="XM_013313182.1"/>
</dbReference>
<dbReference type="KEGG" id="pxu:106118523"/>
<reference evidence="3" key="1">
    <citation type="submission" date="2025-08" db="UniProtKB">
        <authorList>
            <consortium name="RefSeq"/>
        </authorList>
    </citation>
    <scope>IDENTIFICATION</scope>
</reference>
<keyword evidence="2" id="KW-0472">Membrane</keyword>
<protein>
    <submittedName>
        <fullName evidence="3">Proline-rich receptor-like protein kinase PERK2</fullName>
    </submittedName>
</protein>
<evidence type="ECO:0000256" key="1">
    <source>
        <dbReference type="SAM" id="MobiDB-lite"/>
    </source>
</evidence>
<proteinExistence type="predicted"/>
<dbReference type="GeneID" id="106118523"/>
<dbReference type="Proteomes" id="UP000694872">
    <property type="component" value="Unplaced"/>
</dbReference>
<name>A0AAJ6ZAX0_PAPXU</name>
<feature type="region of interest" description="Disordered" evidence="1">
    <location>
        <begin position="105"/>
        <end position="230"/>
    </location>
</feature>
<accession>A0AAJ6ZAX0</accession>